<sequence length="46" mass="5177">MNNPLISEFQTAKEEWNKPELTVLDVKTDTLFDVVSPGADAYTFNS</sequence>
<protein>
    <submittedName>
        <fullName evidence="1">Uncharacterized protein</fullName>
    </submittedName>
</protein>
<dbReference type="AlphaFoldDB" id="A0A1T4P7Q3"/>
<accession>A0A1T4P7Q3</accession>
<dbReference type="EMBL" id="FUWH01000005">
    <property type="protein sequence ID" value="SJZ87605.1"/>
    <property type="molecule type" value="Genomic_DNA"/>
</dbReference>
<keyword evidence="2" id="KW-1185">Reference proteome</keyword>
<dbReference type="Proteomes" id="UP000190888">
    <property type="component" value="Unassembled WGS sequence"/>
</dbReference>
<reference evidence="1 2" key="1">
    <citation type="submission" date="2017-02" db="EMBL/GenBank/DDBJ databases">
        <authorList>
            <person name="Peterson S.W."/>
        </authorList>
    </citation>
    <scope>NUCLEOTIDE SEQUENCE [LARGE SCALE GENOMIC DNA]</scope>
    <source>
        <strain evidence="1 2">DSM 22335</strain>
    </source>
</reference>
<dbReference type="RefSeq" id="WP_176112977.1">
    <property type="nucleotide sequence ID" value="NZ_FUWH01000005.1"/>
</dbReference>
<evidence type="ECO:0000313" key="1">
    <source>
        <dbReference type="EMBL" id="SJZ87605.1"/>
    </source>
</evidence>
<gene>
    <name evidence="1" type="ORF">SAMN04488132_105201</name>
</gene>
<name>A0A1T4P7Q3_9BACT</name>
<organism evidence="1 2">
    <name type="scientific">Sediminibacterium ginsengisoli</name>
    <dbReference type="NCBI Taxonomy" id="413434"/>
    <lineage>
        <taxon>Bacteria</taxon>
        <taxon>Pseudomonadati</taxon>
        <taxon>Bacteroidota</taxon>
        <taxon>Chitinophagia</taxon>
        <taxon>Chitinophagales</taxon>
        <taxon>Chitinophagaceae</taxon>
        <taxon>Sediminibacterium</taxon>
    </lineage>
</organism>
<evidence type="ECO:0000313" key="2">
    <source>
        <dbReference type="Proteomes" id="UP000190888"/>
    </source>
</evidence>
<proteinExistence type="predicted"/>